<evidence type="ECO:0000313" key="3">
    <source>
        <dbReference type="EMBL" id="KIC58084.1"/>
    </source>
</evidence>
<evidence type="ECO:0000259" key="2">
    <source>
        <dbReference type="PROSITE" id="PS50943"/>
    </source>
</evidence>
<dbReference type="Gene3D" id="1.10.260.40">
    <property type="entry name" value="lambda repressor-like DNA-binding domains"/>
    <property type="match status" value="1"/>
</dbReference>
<dbReference type="STRING" id="172043.RM53_09025"/>
<dbReference type="SUPFAM" id="SSF47413">
    <property type="entry name" value="lambda repressor-like DNA-binding domains"/>
    <property type="match status" value="1"/>
</dbReference>
<gene>
    <name evidence="3" type="ORF">RM53_09025</name>
</gene>
<dbReference type="Proteomes" id="UP000031166">
    <property type="component" value="Unassembled WGS sequence"/>
</dbReference>
<dbReference type="EMBL" id="JWSY01000013">
    <property type="protein sequence ID" value="KIC58084.1"/>
    <property type="molecule type" value="Genomic_DNA"/>
</dbReference>
<sequence>MLLCFATALYADHWAEAAWDRVDRKRTKPDARDRTPTETRNRADRSAAAALMAETPPPFASEEDRVFYAEVGTTIRRRRLEIGLTLDEVSTAVGVSKPMMHKYEMGWKLSADSLVKIALALDIMPSELLGTPDPYEQPELRRLLSAWGRLRTAASRTAIIALVDELSIDMS</sequence>
<evidence type="ECO:0000313" key="4">
    <source>
        <dbReference type="Proteomes" id="UP000031166"/>
    </source>
</evidence>
<dbReference type="GO" id="GO:0003677">
    <property type="term" value="F:DNA binding"/>
    <property type="evidence" value="ECO:0007669"/>
    <property type="project" value="InterPro"/>
</dbReference>
<feature type="region of interest" description="Disordered" evidence="1">
    <location>
        <begin position="25"/>
        <end position="45"/>
    </location>
</feature>
<feature type="domain" description="HTH cro/C1-type" evidence="2">
    <location>
        <begin position="75"/>
        <end position="128"/>
    </location>
</feature>
<dbReference type="InterPro" id="IPR010982">
    <property type="entry name" value="Lambda_DNA-bd_dom_sf"/>
</dbReference>
<dbReference type="CDD" id="cd00093">
    <property type="entry name" value="HTH_XRE"/>
    <property type="match status" value="1"/>
</dbReference>
<name>A0A0B4CAA5_9CAUL</name>
<dbReference type="Pfam" id="PF01381">
    <property type="entry name" value="HTH_3"/>
    <property type="match status" value="1"/>
</dbReference>
<evidence type="ECO:0000256" key="1">
    <source>
        <dbReference type="SAM" id="MobiDB-lite"/>
    </source>
</evidence>
<dbReference type="PROSITE" id="PS50943">
    <property type="entry name" value="HTH_CROC1"/>
    <property type="match status" value="1"/>
</dbReference>
<dbReference type="SMART" id="SM00530">
    <property type="entry name" value="HTH_XRE"/>
    <property type="match status" value="1"/>
</dbReference>
<organism evidence="3 4">
    <name type="scientific">Brevundimonas nasdae</name>
    <dbReference type="NCBI Taxonomy" id="172043"/>
    <lineage>
        <taxon>Bacteria</taxon>
        <taxon>Pseudomonadati</taxon>
        <taxon>Pseudomonadota</taxon>
        <taxon>Alphaproteobacteria</taxon>
        <taxon>Caulobacterales</taxon>
        <taxon>Caulobacteraceae</taxon>
        <taxon>Brevundimonas</taxon>
    </lineage>
</organism>
<proteinExistence type="predicted"/>
<protein>
    <recommendedName>
        <fullName evidence="2">HTH cro/C1-type domain-containing protein</fullName>
    </recommendedName>
</protein>
<comment type="caution">
    <text evidence="3">The sequence shown here is derived from an EMBL/GenBank/DDBJ whole genome shotgun (WGS) entry which is preliminary data.</text>
</comment>
<accession>A0A0B4CAA5</accession>
<reference evidence="3 4" key="1">
    <citation type="submission" date="2014-12" db="EMBL/GenBank/DDBJ databases">
        <title>Genome sequencing of Brevundimonas nasdae TPW30.</title>
        <authorList>
            <person name="Tan P.W."/>
            <person name="Chan K.-G."/>
        </authorList>
    </citation>
    <scope>NUCLEOTIDE SEQUENCE [LARGE SCALE GENOMIC DNA]</scope>
    <source>
        <strain evidence="3 4">TPW30</strain>
    </source>
</reference>
<dbReference type="AlphaFoldDB" id="A0A0B4CAA5"/>
<dbReference type="InterPro" id="IPR001387">
    <property type="entry name" value="Cro/C1-type_HTH"/>
</dbReference>